<dbReference type="EMBL" id="JASPKZ010009381">
    <property type="protein sequence ID" value="KAJ9577014.1"/>
    <property type="molecule type" value="Genomic_DNA"/>
</dbReference>
<evidence type="ECO:0000256" key="1">
    <source>
        <dbReference type="ARBA" id="ARBA00013094"/>
    </source>
</evidence>
<reference evidence="7" key="2">
    <citation type="submission" date="2023-05" db="EMBL/GenBank/DDBJ databases">
        <authorList>
            <person name="Fouks B."/>
        </authorList>
    </citation>
    <scope>NUCLEOTIDE SEQUENCE</scope>
    <source>
        <strain evidence="7">Stay&amp;Tobe</strain>
        <tissue evidence="7">Testes</tissue>
    </source>
</reference>
<protein>
    <recommendedName>
        <fullName evidence="2">Thioredoxin domain-containing protein 12</fullName>
        <ecNumber evidence="1">1.8.4.2</ecNumber>
    </recommendedName>
</protein>
<accession>A0AAD7ZAP0</accession>
<proteinExistence type="predicted"/>
<dbReference type="InterPro" id="IPR036249">
    <property type="entry name" value="Thioredoxin-like_sf"/>
</dbReference>
<dbReference type="PROSITE" id="PS00194">
    <property type="entry name" value="THIOREDOXIN_1"/>
    <property type="match status" value="1"/>
</dbReference>
<dbReference type="PANTHER" id="PTHR15337:SF11">
    <property type="entry name" value="THIOREDOXIN DOMAIN-CONTAINING PROTEIN"/>
    <property type="match status" value="1"/>
</dbReference>
<keyword evidence="8" id="KW-1185">Reference proteome</keyword>
<comment type="catalytic activity">
    <reaction evidence="4">
        <text>[protein]-disulfide + 2 glutathione = [protein]-dithiol + glutathione disulfide</text>
        <dbReference type="Rhea" id="RHEA:21064"/>
        <dbReference type="Rhea" id="RHEA-COMP:10593"/>
        <dbReference type="Rhea" id="RHEA-COMP:10594"/>
        <dbReference type="ChEBI" id="CHEBI:29950"/>
        <dbReference type="ChEBI" id="CHEBI:50058"/>
        <dbReference type="ChEBI" id="CHEBI:57925"/>
        <dbReference type="ChEBI" id="CHEBI:58297"/>
        <dbReference type="EC" id="1.8.4.2"/>
    </reaction>
    <physiologicalReaction direction="right-to-left" evidence="4">
        <dbReference type="Rhea" id="RHEA:21066"/>
    </physiologicalReaction>
</comment>
<dbReference type="GO" id="GO:0005783">
    <property type="term" value="C:endoplasmic reticulum"/>
    <property type="evidence" value="ECO:0007669"/>
    <property type="project" value="TreeGrafter"/>
</dbReference>
<evidence type="ECO:0000313" key="8">
    <source>
        <dbReference type="Proteomes" id="UP001233999"/>
    </source>
</evidence>
<organism evidence="7 8">
    <name type="scientific">Diploptera punctata</name>
    <name type="common">Pacific beetle cockroach</name>
    <dbReference type="NCBI Taxonomy" id="6984"/>
    <lineage>
        <taxon>Eukaryota</taxon>
        <taxon>Metazoa</taxon>
        <taxon>Ecdysozoa</taxon>
        <taxon>Arthropoda</taxon>
        <taxon>Hexapoda</taxon>
        <taxon>Insecta</taxon>
        <taxon>Pterygota</taxon>
        <taxon>Neoptera</taxon>
        <taxon>Polyneoptera</taxon>
        <taxon>Dictyoptera</taxon>
        <taxon>Blattodea</taxon>
        <taxon>Blaberoidea</taxon>
        <taxon>Blaberidae</taxon>
        <taxon>Diplopterinae</taxon>
        <taxon>Diploptera</taxon>
    </lineage>
</organism>
<dbReference type="SUPFAM" id="SSF52833">
    <property type="entry name" value="Thioredoxin-like"/>
    <property type="match status" value="1"/>
</dbReference>
<sequence>MSTQLKSLYIMGSVIFVLTGVGSQTTGRGFGEDFNWVNLDQGLAVAKQSQKPVMLVIHKSWCGACRALKPQFAASKEVKDLSKDFVMVNTQDDEEPNDAQYAPDGNYIPRILFIDPQGQVMTHVYNELGNPSYKYFYSDAESVTAAMRKVKDSMKKQTGTTSEEL</sequence>
<evidence type="ECO:0000256" key="2">
    <source>
        <dbReference type="ARBA" id="ARBA00016955"/>
    </source>
</evidence>
<dbReference type="CDD" id="cd02959">
    <property type="entry name" value="ERp19"/>
    <property type="match status" value="1"/>
</dbReference>
<feature type="domain" description="Thioredoxin" evidence="6">
    <location>
        <begin position="19"/>
        <end position="145"/>
    </location>
</feature>
<dbReference type="InterPro" id="IPR017937">
    <property type="entry name" value="Thioredoxin_CS"/>
</dbReference>
<dbReference type="PROSITE" id="PS51352">
    <property type="entry name" value="THIOREDOXIN_2"/>
    <property type="match status" value="1"/>
</dbReference>
<dbReference type="GO" id="GO:0019153">
    <property type="term" value="F:protein-disulfide reductase (glutathione) activity"/>
    <property type="evidence" value="ECO:0007669"/>
    <property type="project" value="UniProtKB-EC"/>
</dbReference>
<evidence type="ECO:0000313" key="7">
    <source>
        <dbReference type="EMBL" id="KAJ9577014.1"/>
    </source>
</evidence>
<dbReference type="Pfam" id="PF13899">
    <property type="entry name" value="Thioredoxin_7"/>
    <property type="match status" value="1"/>
</dbReference>
<comment type="caution">
    <text evidence="7">The sequence shown here is derived from an EMBL/GenBank/DDBJ whole genome shotgun (WGS) entry which is preliminary data.</text>
</comment>
<gene>
    <name evidence="7" type="ORF">L9F63_006451</name>
</gene>
<feature type="chain" id="PRO_5042268418" description="Thioredoxin domain-containing protein 12" evidence="5">
    <location>
        <begin position="24"/>
        <end position="165"/>
    </location>
</feature>
<dbReference type="InterPro" id="IPR013766">
    <property type="entry name" value="Thioredoxin_domain"/>
</dbReference>
<dbReference type="EC" id="1.8.4.2" evidence="1"/>
<evidence type="ECO:0000256" key="4">
    <source>
        <dbReference type="ARBA" id="ARBA00033687"/>
    </source>
</evidence>
<keyword evidence="3 5" id="KW-0732">Signal</keyword>
<evidence type="ECO:0000256" key="3">
    <source>
        <dbReference type="ARBA" id="ARBA00022729"/>
    </source>
</evidence>
<dbReference type="Gene3D" id="3.40.30.10">
    <property type="entry name" value="Glutaredoxin"/>
    <property type="match status" value="1"/>
</dbReference>
<evidence type="ECO:0000256" key="5">
    <source>
        <dbReference type="SAM" id="SignalP"/>
    </source>
</evidence>
<dbReference type="InterPro" id="IPR037462">
    <property type="entry name" value="ERp19"/>
</dbReference>
<name>A0AAD7ZAP0_DIPPU</name>
<reference evidence="7" key="1">
    <citation type="journal article" date="2023" name="IScience">
        <title>Live-bearing cockroach genome reveals convergent evolutionary mechanisms linked to viviparity in insects and beyond.</title>
        <authorList>
            <person name="Fouks B."/>
            <person name="Harrison M.C."/>
            <person name="Mikhailova A.A."/>
            <person name="Marchal E."/>
            <person name="English S."/>
            <person name="Carruthers M."/>
            <person name="Jennings E.C."/>
            <person name="Chiamaka E.L."/>
            <person name="Frigard R.A."/>
            <person name="Pippel M."/>
            <person name="Attardo G.M."/>
            <person name="Benoit J.B."/>
            <person name="Bornberg-Bauer E."/>
            <person name="Tobe S.S."/>
        </authorList>
    </citation>
    <scope>NUCLEOTIDE SEQUENCE</scope>
    <source>
        <strain evidence="7">Stay&amp;Tobe</strain>
    </source>
</reference>
<dbReference type="AlphaFoldDB" id="A0AAD7ZAP0"/>
<dbReference type="InterPro" id="IPR051099">
    <property type="entry name" value="AGR/TXD"/>
</dbReference>
<feature type="signal peptide" evidence="5">
    <location>
        <begin position="1"/>
        <end position="23"/>
    </location>
</feature>
<evidence type="ECO:0000259" key="6">
    <source>
        <dbReference type="PROSITE" id="PS51352"/>
    </source>
</evidence>
<dbReference type="Proteomes" id="UP001233999">
    <property type="component" value="Unassembled WGS sequence"/>
</dbReference>
<dbReference type="PANTHER" id="PTHR15337">
    <property type="entry name" value="ANTERIOR GRADIENT PROTEIN-RELATED"/>
    <property type="match status" value="1"/>
</dbReference>